<evidence type="ECO:0000313" key="4">
    <source>
        <dbReference type="Proteomes" id="UP001469553"/>
    </source>
</evidence>
<keyword evidence="4" id="KW-1185">Reference proteome</keyword>
<evidence type="ECO:0000313" key="3">
    <source>
        <dbReference type="EMBL" id="MEQ2305433.1"/>
    </source>
</evidence>
<comment type="caution">
    <text evidence="3">The sequence shown here is derived from an EMBL/GenBank/DDBJ whole genome shotgun (WGS) entry which is preliminary data.</text>
</comment>
<evidence type="ECO:0000256" key="2">
    <source>
        <dbReference type="SAM" id="SignalP"/>
    </source>
</evidence>
<feature type="signal peptide" evidence="2">
    <location>
        <begin position="1"/>
        <end position="17"/>
    </location>
</feature>
<name>A0ABV0ZJ91_9TELE</name>
<feature type="compositionally biased region" description="Basic and acidic residues" evidence="1">
    <location>
        <begin position="66"/>
        <end position="75"/>
    </location>
</feature>
<proteinExistence type="predicted"/>
<feature type="chain" id="PRO_5045531853" evidence="2">
    <location>
        <begin position="18"/>
        <end position="104"/>
    </location>
</feature>
<feature type="region of interest" description="Disordered" evidence="1">
    <location>
        <begin position="66"/>
        <end position="85"/>
    </location>
</feature>
<protein>
    <submittedName>
        <fullName evidence="3">Uncharacterized protein</fullName>
    </submittedName>
</protein>
<dbReference type="EMBL" id="JAHRIP010062978">
    <property type="protein sequence ID" value="MEQ2305433.1"/>
    <property type="molecule type" value="Genomic_DNA"/>
</dbReference>
<keyword evidence="2" id="KW-0732">Signal</keyword>
<accession>A0ABV0ZJ91</accession>
<organism evidence="3 4">
    <name type="scientific">Ameca splendens</name>
    <dbReference type="NCBI Taxonomy" id="208324"/>
    <lineage>
        <taxon>Eukaryota</taxon>
        <taxon>Metazoa</taxon>
        <taxon>Chordata</taxon>
        <taxon>Craniata</taxon>
        <taxon>Vertebrata</taxon>
        <taxon>Euteleostomi</taxon>
        <taxon>Actinopterygii</taxon>
        <taxon>Neopterygii</taxon>
        <taxon>Teleostei</taxon>
        <taxon>Neoteleostei</taxon>
        <taxon>Acanthomorphata</taxon>
        <taxon>Ovalentaria</taxon>
        <taxon>Atherinomorphae</taxon>
        <taxon>Cyprinodontiformes</taxon>
        <taxon>Goodeidae</taxon>
        <taxon>Ameca</taxon>
    </lineage>
</organism>
<dbReference type="Proteomes" id="UP001469553">
    <property type="component" value="Unassembled WGS sequence"/>
</dbReference>
<sequence>MVLFFNILDVSATNILAVWMEVNPGWKQEKFFKRSSWGISSGTPHSTTPTPSPHTSFSTLITEIKEDHLLQEGDKRKRKSRERGVEEEVQYLCTKRCQNTCHHI</sequence>
<gene>
    <name evidence="3" type="ORF">AMECASPLE_037755</name>
</gene>
<evidence type="ECO:0000256" key="1">
    <source>
        <dbReference type="SAM" id="MobiDB-lite"/>
    </source>
</evidence>
<reference evidence="3 4" key="1">
    <citation type="submission" date="2021-06" db="EMBL/GenBank/DDBJ databases">
        <authorList>
            <person name="Palmer J.M."/>
        </authorList>
    </citation>
    <scope>NUCLEOTIDE SEQUENCE [LARGE SCALE GENOMIC DNA]</scope>
    <source>
        <strain evidence="3 4">AS_MEX2019</strain>
        <tissue evidence="3">Muscle</tissue>
    </source>
</reference>